<proteinExistence type="predicted"/>
<accession>N9VDS8</accession>
<sequence length="275" mass="29335">MRWLLWSSLVMLCCLAGEAQSKAPANLGTPQDYALIYNGPISDPDSNEAIAAVVKQAGLPVVYLDNLDDLPARLAGARLFIIGGTEDDVEPLVHRFTPAIAGALKRYLRQGGRYLGICGGAFVASLGWADEGNHVKALGLVPAESDDYDGDFSPKIYDIRWLGEVRRMYYQAGPTFALKPSTEPVRELAYFDDGRIAALMSAYGKGKVAVSGPHPEAPDTWKANAQDGDTMESNIHLAVDLVQALLSDRPVLAPAQTGPVSLSAGASNPPPTSLE</sequence>
<organism evidence="3 4">
    <name type="scientific">Aeromonas diversa CDC 2478-85</name>
    <dbReference type="NCBI Taxonomy" id="1268237"/>
    <lineage>
        <taxon>Bacteria</taxon>
        <taxon>Pseudomonadati</taxon>
        <taxon>Pseudomonadota</taxon>
        <taxon>Gammaproteobacteria</taxon>
        <taxon>Aeromonadales</taxon>
        <taxon>Aeromonadaceae</taxon>
        <taxon>Aeromonas</taxon>
    </lineage>
</organism>
<dbReference type="EMBL" id="APVG01000004">
    <property type="protein sequence ID" value="ENY73412.1"/>
    <property type="molecule type" value="Genomic_DNA"/>
</dbReference>
<reference evidence="3 4" key="1">
    <citation type="journal article" date="2013" name="Genome Announc.">
        <title>Draft Genome Sequence of the Aeromonas diversa Type Strain.</title>
        <authorList>
            <person name="Farfan M."/>
            <person name="Spataro N."/>
            <person name="Sanglas A."/>
            <person name="Albarral V."/>
            <person name="Loren J.G."/>
            <person name="Bosch E."/>
            <person name="Fuste M.C."/>
        </authorList>
    </citation>
    <scope>NUCLEOTIDE SEQUENCE [LARGE SCALE GENOMIC DNA]</scope>
    <source>
        <strain evidence="3 4">2478-85</strain>
    </source>
</reference>
<comment type="caution">
    <text evidence="3">The sequence shown here is derived from an EMBL/GenBank/DDBJ whole genome shotgun (WGS) entry which is preliminary data.</text>
</comment>
<evidence type="ECO:0000313" key="4">
    <source>
        <dbReference type="Proteomes" id="UP000023775"/>
    </source>
</evidence>
<keyword evidence="2" id="KW-0732">Signal</keyword>
<name>N9VDS8_9GAMM</name>
<dbReference type="PATRIC" id="fig|1268237.3.peg.516"/>
<gene>
    <name evidence="3" type="ORF">G114_02644</name>
</gene>
<protein>
    <submittedName>
        <fullName evidence="3">Uncharacterized protein</fullName>
    </submittedName>
</protein>
<dbReference type="Gene3D" id="3.40.50.880">
    <property type="match status" value="1"/>
</dbReference>
<evidence type="ECO:0000256" key="1">
    <source>
        <dbReference type="SAM" id="MobiDB-lite"/>
    </source>
</evidence>
<dbReference type="eggNOG" id="COG4285">
    <property type="taxonomic scope" value="Bacteria"/>
</dbReference>
<dbReference type="AlphaFoldDB" id="N9VDS8"/>
<dbReference type="Proteomes" id="UP000023775">
    <property type="component" value="Unassembled WGS sequence"/>
</dbReference>
<dbReference type="InterPro" id="IPR029062">
    <property type="entry name" value="Class_I_gatase-like"/>
</dbReference>
<evidence type="ECO:0000313" key="3">
    <source>
        <dbReference type="EMBL" id="ENY73412.1"/>
    </source>
</evidence>
<dbReference type="RefSeq" id="WP_005347407.1">
    <property type="nucleotide sequence ID" value="NZ_APVG01000004.1"/>
</dbReference>
<feature type="signal peptide" evidence="2">
    <location>
        <begin position="1"/>
        <end position="19"/>
    </location>
</feature>
<dbReference type="SUPFAM" id="SSF52317">
    <property type="entry name" value="Class I glutamine amidotransferase-like"/>
    <property type="match status" value="1"/>
</dbReference>
<evidence type="ECO:0000256" key="2">
    <source>
        <dbReference type="SAM" id="SignalP"/>
    </source>
</evidence>
<keyword evidence="4" id="KW-1185">Reference proteome</keyword>
<feature type="chain" id="PRO_5004154365" evidence="2">
    <location>
        <begin position="20"/>
        <end position="275"/>
    </location>
</feature>
<feature type="region of interest" description="Disordered" evidence="1">
    <location>
        <begin position="256"/>
        <end position="275"/>
    </location>
</feature>